<dbReference type="Gene3D" id="3.50.50.60">
    <property type="entry name" value="FAD/NAD(P)-binding domain"/>
    <property type="match status" value="1"/>
</dbReference>
<keyword evidence="7" id="KW-1185">Reference proteome</keyword>
<comment type="cofactor">
    <cofactor evidence="1">
        <name>FAD</name>
        <dbReference type="ChEBI" id="CHEBI:57692"/>
    </cofactor>
</comment>
<reference evidence="6 7" key="2">
    <citation type="submission" date="2020-02" db="EMBL/GenBank/DDBJ databases">
        <title>Genome sequences of Thiorhodococcus mannitoliphagus and Thiorhodococcus minor, purple sulfur photosynthetic bacteria in the gammaproteobacterial family, Chromatiaceae.</title>
        <authorList>
            <person name="Aviles F.A."/>
            <person name="Meyer T.E."/>
            <person name="Kyndt J.A."/>
        </authorList>
    </citation>
    <scope>NUCLEOTIDE SEQUENCE [LARGE SCALE GENOMIC DNA]</scope>
    <source>
        <strain evidence="6 7">DSM 18266</strain>
    </source>
</reference>
<sequence>MTINIPYDEAIRRYRPLAERALPCTADPGEDLLQRYHPDYIADRCIQLTVGANAGDPCHRQLADVLQSDSRIDEADLAASPEVETDVLVIGGGGAGCSAALEAARAGARVILATKLRLGDSNTVMAEGGIQASIEKDDTPQMHYDDTVKGASGQIDRTLAAQMVTDGPDVIRWLIQQGMQFDLDQYGDLLTRRAGGTSAPRVLYFRDYTGLEMMRVLREAVFNSDVEVWDYCPAVELLSDQSGHCAGAVLSSLKDYTYSLVKAKSVIVATGGIGRLHLNGFPTSNHFGAVGDGLVLAYRLGAKLRDLDTFQYHPTGLAHPHHLGGTLITEGVRSAGAYLLNAASERFIDELRPRDHVAAAIIRECAEGRGVDAGHGQSGVWLDTPSIELRSPGIMEQRFPKLLHLGIKSGIDPRQQPMLIYPTLHYQNGGVIINRQGASTVPGLYCVGEVCGGVHGRNRLMGNSLLEIISFGRRAGTTAAKRVHGAGMRQKKVSLEHLRAFRRELMLAKMPLTQQSPLLFPEYAKFEKDSDYDGLRRNTRVADDG</sequence>
<dbReference type="InterPro" id="IPR036188">
    <property type="entry name" value="FAD/NAD-bd_sf"/>
</dbReference>
<reference evidence="7" key="1">
    <citation type="journal article" date="2020" name="Microbiol. Resour. Announc.">
        <title>Draft Genome Sequences of Thiorhodococcus mannitoliphagus and Thiorhodococcus minor, Purple Sulfur Photosynthetic Bacteria in the Gammaproteobacterial Family Chromatiaceae.</title>
        <authorList>
            <person name="Aviles F.A."/>
            <person name="Meyer T.E."/>
            <person name="Kyndt J.A."/>
        </authorList>
    </citation>
    <scope>NUCLEOTIDE SEQUENCE [LARGE SCALE GENOMIC DNA]</scope>
    <source>
        <strain evidence="7">DSM 18266</strain>
    </source>
</reference>
<dbReference type="Pfam" id="PF00890">
    <property type="entry name" value="FAD_binding_2"/>
    <property type="match status" value="1"/>
</dbReference>
<evidence type="ECO:0000256" key="3">
    <source>
        <dbReference type="ARBA" id="ARBA00023002"/>
    </source>
</evidence>
<dbReference type="Gene3D" id="3.90.700.10">
    <property type="entry name" value="Succinate dehydrogenase/fumarate reductase flavoprotein, catalytic domain"/>
    <property type="match status" value="1"/>
</dbReference>
<dbReference type="GO" id="GO:0016491">
    <property type="term" value="F:oxidoreductase activity"/>
    <property type="evidence" value="ECO:0007669"/>
    <property type="project" value="UniProtKB-KW"/>
</dbReference>
<dbReference type="SUPFAM" id="SSF51905">
    <property type="entry name" value="FAD/NAD(P)-binding domain"/>
    <property type="match status" value="1"/>
</dbReference>
<dbReference type="PRINTS" id="PR00411">
    <property type="entry name" value="PNDRDTASEI"/>
</dbReference>
<comment type="caution">
    <text evidence="6">The sequence shown here is derived from an EMBL/GenBank/DDBJ whole genome shotgun (WGS) entry which is preliminary data.</text>
</comment>
<evidence type="ECO:0000256" key="2">
    <source>
        <dbReference type="ARBA" id="ARBA00022630"/>
    </source>
</evidence>
<gene>
    <name evidence="6" type="ORF">G3480_00395</name>
</gene>
<dbReference type="SUPFAM" id="SSF56425">
    <property type="entry name" value="Succinate dehydrogenase/fumarate reductase flavoprotein, catalytic domain"/>
    <property type="match status" value="1"/>
</dbReference>
<dbReference type="PRINTS" id="PR00368">
    <property type="entry name" value="FADPNR"/>
</dbReference>
<keyword evidence="2" id="KW-0285">Flavoprotein</keyword>
<feature type="domain" description="FAD-dependent oxidoreductase 2 FAD-binding" evidence="5">
    <location>
        <begin position="86"/>
        <end position="465"/>
    </location>
</feature>
<proteinExistence type="predicted"/>
<dbReference type="AlphaFoldDB" id="A0A6P1DSW9"/>
<evidence type="ECO:0000256" key="1">
    <source>
        <dbReference type="ARBA" id="ARBA00001974"/>
    </source>
</evidence>
<accession>A0A6P1DSW9</accession>
<dbReference type="Proteomes" id="UP000471640">
    <property type="component" value="Unassembled WGS sequence"/>
</dbReference>
<evidence type="ECO:0000313" key="6">
    <source>
        <dbReference type="EMBL" id="NEX18795.1"/>
    </source>
</evidence>
<evidence type="ECO:0000313" key="7">
    <source>
        <dbReference type="Proteomes" id="UP000471640"/>
    </source>
</evidence>
<dbReference type="InterPro" id="IPR027477">
    <property type="entry name" value="Succ_DH/fumarate_Rdtase_cat_sf"/>
</dbReference>
<dbReference type="EMBL" id="JAAIJR010000001">
    <property type="protein sequence ID" value="NEX18795.1"/>
    <property type="molecule type" value="Genomic_DNA"/>
</dbReference>
<dbReference type="InterPro" id="IPR003953">
    <property type="entry name" value="FAD-dep_OxRdtase_2_FAD-bd"/>
</dbReference>
<dbReference type="RefSeq" id="WP_164651678.1">
    <property type="nucleotide sequence ID" value="NZ_JAAIJR010000001.1"/>
</dbReference>
<protein>
    <submittedName>
        <fullName evidence="6">FAD-dependent oxidoreductase</fullName>
    </submittedName>
</protein>
<keyword evidence="3" id="KW-0560">Oxidoreductase</keyword>
<evidence type="ECO:0000259" key="5">
    <source>
        <dbReference type="Pfam" id="PF00890"/>
    </source>
</evidence>
<dbReference type="PANTHER" id="PTHR11632">
    <property type="entry name" value="SUCCINATE DEHYDROGENASE 2 FLAVOPROTEIN SUBUNIT"/>
    <property type="match status" value="1"/>
</dbReference>
<organism evidence="6 7">
    <name type="scientific">Thiorhodococcus mannitoliphagus</name>
    <dbReference type="NCBI Taxonomy" id="329406"/>
    <lineage>
        <taxon>Bacteria</taxon>
        <taxon>Pseudomonadati</taxon>
        <taxon>Pseudomonadota</taxon>
        <taxon>Gammaproteobacteria</taxon>
        <taxon>Chromatiales</taxon>
        <taxon>Chromatiaceae</taxon>
        <taxon>Thiorhodococcus</taxon>
    </lineage>
</organism>
<name>A0A6P1DSW9_9GAMM</name>
<dbReference type="PANTHER" id="PTHR11632:SF51">
    <property type="entry name" value="SUCCINATE DEHYDROGENASE [UBIQUINONE] FLAVOPROTEIN SUBUNIT, MITOCHONDRIAL"/>
    <property type="match status" value="1"/>
</dbReference>
<feature type="active site" description="Proton acceptor" evidence="4">
    <location>
        <position position="354"/>
    </location>
</feature>
<dbReference type="InterPro" id="IPR030664">
    <property type="entry name" value="SdhA/FrdA/AprA"/>
</dbReference>
<evidence type="ECO:0000256" key="4">
    <source>
        <dbReference type="PIRSR" id="PIRSR630664-50"/>
    </source>
</evidence>